<evidence type="ECO:0000313" key="4">
    <source>
        <dbReference type="Proteomes" id="UP000318669"/>
    </source>
</evidence>
<sequence length="72" mass="7292">MNVIKRAKAPTPKFFKVLRNIGLALATVGGTILAAPVTLPVIVTSVAGYLAVAGGIISAVSQLTTEKADGTQ</sequence>
<evidence type="ECO:0000313" key="2">
    <source>
        <dbReference type="EMBL" id="TRX06732.1"/>
    </source>
</evidence>
<reference evidence="3 4" key="1">
    <citation type="submission" date="2019-07" db="EMBL/GenBank/DDBJ databases">
        <title>Novel species of Flavobacterium.</title>
        <authorList>
            <person name="Liu Q."/>
            <person name="Xin Y.-H."/>
        </authorList>
    </citation>
    <scope>NUCLEOTIDE SEQUENCE [LARGE SCALE GENOMIC DNA]</scope>
    <source>
        <strain evidence="1 3">GSP39</strain>
        <strain evidence="2 4">GSR22</strain>
    </source>
</reference>
<accession>A0A553BEU8</accession>
<proteinExistence type="predicted"/>
<dbReference type="EMBL" id="VJZN01000032">
    <property type="protein sequence ID" value="TRX03787.1"/>
    <property type="molecule type" value="Genomic_DNA"/>
</dbReference>
<dbReference type="OrthoDB" id="679091at2"/>
<keyword evidence="3" id="KW-1185">Reference proteome</keyword>
<evidence type="ECO:0000313" key="3">
    <source>
        <dbReference type="Proteomes" id="UP000318528"/>
    </source>
</evidence>
<dbReference type="RefSeq" id="WP_143388532.1">
    <property type="nucleotide sequence ID" value="NZ_VJZL01000031.1"/>
</dbReference>
<organism evidence="2 4">
    <name type="scientific">Flavobacterium gawalongense</name>
    <dbReference type="NCBI Taxonomy" id="2594432"/>
    <lineage>
        <taxon>Bacteria</taxon>
        <taxon>Pseudomonadati</taxon>
        <taxon>Bacteroidota</taxon>
        <taxon>Flavobacteriia</taxon>
        <taxon>Flavobacteriales</taxon>
        <taxon>Flavobacteriaceae</taxon>
        <taxon>Flavobacterium</taxon>
    </lineage>
</organism>
<dbReference type="EMBL" id="VJZL01000031">
    <property type="protein sequence ID" value="TRX06732.1"/>
    <property type="molecule type" value="Genomic_DNA"/>
</dbReference>
<name>A0A553BEU8_9FLAO</name>
<evidence type="ECO:0000313" key="1">
    <source>
        <dbReference type="EMBL" id="TRX03787.1"/>
    </source>
</evidence>
<protein>
    <submittedName>
        <fullName evidence="2">Uncharacterized protein</fullName>
    </submittedName>
</protein>
<comment type="caution">
    <text evidence="2">The sequence shown here is derived from an EMBL/GenBank/DDBJ whole genome shotgun (WGS) entry which is preliminary data.</text>
</comment>
<gene>
    <name evidence="2" type="ORF">FNW11_14100</name>
    <name evidence="1" type="ORF">FNW12_14890</name>
</gene>
<dbReference type="Proteomes" id="UP000318528">
    <property type="component" value="Unassembled WGS sequence"/>
</dbReference>
<dbReference type="AlphaFoldDB" id="A0A553BEU8"/>
<dbReference type="Proteomes" id="UP000318669">
    <property type="component" value="Unassembled WGS sequence"/>
</dbReference>